<protein>
    <submittedName>
        <fullName evidence="6">SMC-Scp complex subunit ScpB</fullName>
    </submittedName>
</protein>
<evidence type="ECO:0000256" key="1">
    <source>
        <dbReference type="ARBA" id="ARBA00022490"/>
    </source>
</evidence>
<dbReference type="SUPFAM" id="SSF46785">
    <property type="entry name" value="Winged helix' DNA-binding domain"/>
    <property type="match status" value="2"/>
</dbReference>
<dbReference type="GO" id="GO:0051304">
    <property type="term" value="P:chromosome separation"/>
    <property type="evidence" value="ECO:0007669"/>
    <property type="project" value="InterPro"/>
</dbReference>
<dbReference type="Gene3D" id="1.10.10.10">
    <property type="entry name" value="Winged helix-like DNA-binding domain superfamily/Winged helix DNA-binding domain"/>
    <property type="match status" value="2"/>
</dbReference>
<keyword evidence="4" id="KW-0131">Cell cycle</keyword>
<keyword evidence="2" id="KW-0132">Cell division</keyword>
<dbReference type="Pfam" id="PF04079">
    <property type="entry name" value="SMC_ScpB"/>
    <property type="match status" value="1"/>
</dbReference>
<dbReference type="InterPro" id="IPR005234">
    <property type="entry name" value="ScpB_csome_segregation"/>
</dbReference>
<keyword evidence="1" id="KW-0963">Cytoplasm</keyword>
<evidence type="ECO:0000256" key="4">
    <source>
        <dbReference type="ARBA" id="ARBA00023306"/>
    </source>
</evidence>
<dbReference type="PANTHER" id="PTHR34298">
    <property type="entry name" value="SEGREGATION AND CONDENSATION PROTEIN B"/>
    <property type="match status" value="1"/>
</dbReference>
<dbReference type="AlphaFoldDB" id="A0A7V8VFB5"/>
<reference evidence="6 7" key="1">
    <citation type="submission" date="2020-07" db="EMBL/GenBank/DDBJ databases">
        <title>Thermogemmata thermophila gen. nov., sp. nov., a novel moderate thermophilic planctomycete from a Kamchatka hot spring.</title>
        <authorList>
            <person name="Elcheninov A.G."/>
            <person name="Podosokorskaya O.A."/>
            <person name="Kovaleva O.L."/>
            <person name="Novikov A."/>
            <person name="Bonch-Osmolovskaya E.A."/>
            <person name="Toshchakov S.V."/>
            <person name="Kublanov I.V."/>
        </authorList>
    </citation>
    <scope>NUCLEOTIDE SEQUENCE [LARGE SCALE GENOMIC DNA]</scope>
    <source>
        <strain evidence="6 7">2918</strain>
    </source>
</reference>
<evidence type="ECO:0000256" key="3">
    <source>
        <dbReference type="ARBA" id="ARBA00022829"/>
    </source>
</evidence>
<name>A0A7V8VFB5_9BACT</name>
<accession>A0A7V8VFB5</accession>
<dbReference type="PANTHER" id="PTHR34298:SF2">
    <property type="entry name" value="SEGREGATION AND CONDENSATION PROTEIN B"/>
    <property type="match status" value="1"/>
</dbReference>
<keyword evidence="3" id="KW-0159">Chromosome partition</keyword>
<feature type="region of interest" description="Disordered" evidence="5">
    <location>
        <begin position="128"/>
        <end position="184"/>
    </location>
</feature>
<dbReference type="InterPro" id="IPR036390">
    <property type="entry name" value="WH_DNA-bd_sf"/>
</dbReference>
<proteinExistence type="predicted"/>
<sequence length="215" mass="23472">MLFVGGPPLTPATAASAIRGLTEERFHQALHALNRRYRRQKRPYAIVPREDGFVLTLLPAYQHLRERLYGGPRTVRLSQAALDVLAIVAYRQPLTKAEVDALRGQESGPQLRQLLRLGLITMLHRGESLPSPASEAPTAYSPSAESPAAETPTANPRTAKQLDSPGPESPAAEVPAPQPHPSTLTQAVRYGTTPRFLRFFGLTSLDDLPRLATDT</sequence>
<dbReference type="GO" id="GO:0051301">
    <property type="term" value="P:cell division"/>
    <property type="evidence" value="ECO:0007669"/>
    <property type="project" value="UniProtKB-KW"/>
</dbReference>
<gene>
    <name evidence="6" type="ORF">H0921_12155</name>
</gene>
<evidence type="ECO:0000256" key="5">
    <source>
        <dbReference type="SAM" id="MobiDB-lite"/>
    </source>
</evidence>
<organism evidence="6 7">
    <name type="scientific">Thermogemmata fonticola</name>
    <dbReference type="NCBI Taxonomy" id="2755323"/>
    <lineage>
        <taxon>Bacteria</taxon>
        <taxon>Pseudomonadati</taxon>
        <taxon>Planctomycetota</taxon>
        <taxon>Planctomycetia</taxon>
        <taxon>Gemmatales</taxon>
        <taxon>Gemmataceae</taxon>
        <taxon>Thermogemmata</taxon>
    </lineage>
</organism>
<keyword evidence="7" id="KW-1185">Reference proteome</keyword>
<dbReference type="Proteomes" id="UP000542342">
    <property type="component" value="Unassembled WGS sequence"/>
</dbReference>
<evidence type="ECO:0000313" key="7">
    <source>
        <dbReference type="Proteomes" id="UP000542342"/>
    </source>
</evidence>
<dbReference type="InterPro" id="IPR036388">
    <property type="entry name" value="WH-like_DNA-bd_sf"/>
</dbReference>
<feature type="compositionally biased region" description="Low complexity" evidence="5">
    <location>
        <begin position="130"/>
        <end position="156"/>
    </location>
</feature>
<evidence type="ECO:0000256" key="2">
    <source>
        <dbReference type="ARBA" id="ARBA00022618"/>
    </source>
</evidence>
<evidence type="ECO:0000313" key="6">
    <source>
        <dbReference type="EMBL" id="MBA2226916.1"/>
    </source>
</evidence>
<dbReference type="EMBL" id="JACEFB010000009">
    <property type="protein sequence ID" value="MBA2226916.1"/>
    <property type="molecule type" value="Genomic_DNA"/>
</dbReference>
<comment type="caution">
    <text evidence="6">The sequence shown here is derived from an EMBL/GenBank/DDBJ whole genome shotgun (WGS) entry which is preliminary data.</text>
</comment>